<comment type="caution">
    <text evidence="2">The sequence shown here is derived from an EMBL/GenBank/DDBJ whole genome shotgun (WGS) entry which is preliminary data.</text>
</comment>
<name>A0A8E0VIT6_9TREM</name>
<evidence type="ECO:0000256" key="1">
    <source>
        <dbReference type="SAM" id="MobiDB-lite"/>
    </source>
</evidence>
<feature type="compositionally biased region" description="Acidic residues" evidence="1">
    <location>
        <begin position="91"/>
        <end position="107"/>
    </location>
</feature>
<dbReference type="AlphaFoldDB" id="A0A8E0VIT6"/>
<feature type="compositionally biased region" description="Basic and acidic residues" evidence="1">
    <location>
        <begin position="152"/>
        <end position="161"/>
    </location>
</feature>
<gene>
    <name evidence="2" type="ORF">FBUS_06054</name>
</gene>
<keyword evidence="3" id="KW-1185">Reference proteome</keyword>
<protein>
    <submittedName>
        <fullName evidence="2">Uncharacterized protein</fullName>
    </submittedName>
</protein>
<organism evidence="2 3">
    <name type="scientific">Fasciolopsis buskii</name>
    <dbReference type="NCBI Taxonomy" id="27845"/>
    <lineage>
        <taxon>Eukaryota</taxon>
        <taxon>Metazoa</taxon>
        <taxon>Spiralia</taxon>
        <taxon>Lophotrochozoa</taxon>
        <taxon>Platyhelminthes</taxon>
        <taxon>Trematoda</taxon>
        <taxon>Digenea</taxon>
        <taxon>Plagiorchiida</taxon>
        <taxon>Echinostomata</taxon>
        <taxon>Echinostomatoidea</taxon>
        <taxon>Fasciolidae</taxon>
        <taxon>Fasciolopsis</taxon>
    </lineage>
</organism>
<accession>A0A8E0VIT6</accession>
<dbReference type="OrthoDB" id="10638140at2759"/>
<proteinExistence type="predicted"/>
<feature type="region of interest" description="Disordered" evidence="1">
    <location>
        <begin position="87"/>
        <end position="112"/>
    </location>
</feature>
<evidence type="ECO:0000313" key="2">
    <source>
        <dbReference type="EMBL" id="KAA0188179.1"/>
    </source>
</evidence>
<dbReference type="EMBL" id="LUCM01008576">
    <property type="protein sequence ID" value="KAA0188179.1"/>
    <property type="molecule type" value="Genomic_DNA"/>
</dbReference>
<feature type="region of interest" description="Disordered" evidence="1">
    <location>
        <begin position="125"/>
        <end position="161"/>
    </location>
</feature>
<reference evidence="2" key="1">
    <citation type="submission" date="2019-05" db="EMBL/GenBank/DDBJ databases">
        <title>Annotation for the trematode Fasciolopsis buski.</title>
        <authorList>
            <person name="Choi Y.-J."/>
        </authorList>
    </citation>
    <scope>NUCLEOTIDE SEQUENCE</scope>
    <source>
        <strain evidence="2">HT</strain>
        <tissue evidence="2">Whole worm</tissue>
    </source>
</reference>
<dbReference type="Proteomes" id="UP000728185">
    <property type="component" value="Unassembled WGS sequence"/>
</dbReference>
<evidence type="ECO:0000313" key="3">
    <source>
        <dbReference type="Proteomes" id="UP000728185"/>
    </source>
</evidence>
<sequence length="161" mass="18171">MLDSFSASDGIHKIKCYDGSERMFRTLGIQFDEADFTSWSLTLLTSAKDCFVNHGKNVDGFAKSDGQIPYSEDSNRLELEEIANNMKETLEPTEDENVESSEFEEYNETGPKISKTKQVTFASFQSEVAQPPEYADDEYGISDHSSNEGEDEVRHDINKSK</sequence>